<comment type="caution">
    <text evidence="12">The sequence shown here is derived from an EMBL/GenBank/DDBJ whole genome shotgun (WGS) entry which is preliminary data.</text>
</comment>
<keyword evidence="9" id="KW-0472">Membrane</keyword>
<dbReference type="GO" id="GO:0005524">
    <property type="term" value="F:ATP binding"/>
    <property type="evidence" value="ECO:0007669"/>
    <property type="project" value="UniProtKB-KW"/>
</dbReference>
<keyword evidence="6" id="KW-0547">Nucleotide-binding</keyword>
<comment type="subcellular location">
    <subcellularLocation>
        <location evidence="2">Membrane</location>
    </subcellularLocation>
</comment>
<dbReference type="InterPro" id="IPR003594">
    <property type="entry name" value="HATPase_dom"/>
</dbReference>
<feature type="domain" description="HAMP" evidence="11">
    <location>
        <begin position="196"/>
        <end position="252"/>
    </location>
</feature>
<organism evidence="12 13">
    <name type="scientific">Nitratireductor aestuarii</name>
    <dbReference type="NCBI Taxonomy" id="1735103"/>
    <lineage>
        <taxon>Bacteria</taxon>
        <taxon>Pseudomonadati</taxon>
        <taxon>Pseudomonadota</taxon>
        <taxon>Alphaproteobacteria</taxon>
        <taxon>Hyphomicrobiales</taxon>
        <taxon>Phyllobacteriaceae</taxon>
        <taxon>Nitratireductor</taxon>
    </lineage>
</organism>
<dbReference type="CDD" id="cd00075">
    <property type="entry name" value="HATPase"/>
    <property type="match status" value="1"/>
</dbReference>
<protein>
    <recommendedName>
        <fullName evidence="3">histidine kinase</fullName>
        <ecNumber evidence="3">2.7.13.3</ecNumber>
    </recommendedName>
</protein>
<keyword evidence="4" id="KW-0597">Phosphoprotein</keyword>
<dbReference type="InterPro" id="IPR003660">
    <property type="entry name" value="HAMP_dom"/>
</dbReference>
<feature type="domain" description="Histidine kinase" evidence="10">
    <location>
        <begin position="266"/>
        <end position="478"/>
    </location>
</feature>
<dbReference type="GO" id="GO:0007165">
    <property type="term" value="P:signal transduction"/>
    <property type="evidence" value="ECO:0007669"/>
    <property type="project" value="InterPro"/>
</dbReference>
<dbReference type="InterPro" id="IPR050980">
    <property type="entry name" value="2C_sensor_his_kinase"/>
</dbReference>
<keyword evidence="9" id="KW-1133">Transmembrane helix</keyword>
<evidence type="ECO:0000256" key="4">
    <source>
        <dbReference type="ARBA" id="ARBA00022553"/>
    </source>
</evidence>
<dbReference type="PANTHER" id="PTHR44936:SF10">
    <property type="entry name" value="SENSOR PROTEIN RSTB"/>
    <property type="match status" value="1"/>
</dbReference>
<dbReference type="RefSeq" id="WP_188721913.1">
    <property type="nucleotide sequence ID" value="NZ_BMIF01000009.1"/>
</dbReference>
<evidence type="ECO:0000256" key="5">
    <source>
        <dbReference type="ARBA" id="ARBA00022679"/>
    </source>
</evidence>
<keyword evidence="8" id="KW-0067">ATP-binding</keyword>
<dbReference type="PRINTS" id="PR00344">
    <property type="entry name" value="BCTRLSENSOR"/>
</dbReference>
<dbReference type="EMBL" id="BMIF01000009">
    <property type="protein sequence ID" value="GGA74118.1"/>
    <property type="molecule type" value="Genomic_DNA"/>
</dbReference>
<dbReference type="PROSITE" id="PS50109">
    <property type="entry name" value="HIS_KIN"/>
    <property type="match status" value="1"/>
</dbReference>
<evidence type="ECO:0000256" key="8">
    <source>
        <dbReference type="ARBA" id="ARBA00022840"/>
    </source>
</evidence>
<dbReference type="GO" id="GO:0004673">
    <property type="term" value="F:protein histidine kinase activity"/>
    <property type="evidence" value="ECO:0007669"/>
    <property type="project" value="UniProtKB-EC"/>
</dbReference>
<evidence type="ECO:0000256" key="2">
    <source>
        <dbReference type="ARBA" id="ARBA00004370"/>
    </source>
</evidence>
<dbReference type="SUPFAM" id="SSF55874">
    <property type="entry name" value="ATPase domain of HSP90 chaperone/DNA topoisomerase II/histidine kinase"/>
    <property type="match status" value="1"/>
</dbReference>
<evidence type="ECO:0000256" key="6">
    <source>
        <dbReference type="ARBA" id="ARBA00022741"/>
    </source>
</evidence>
<accession>A0A916RYS9</accession>
<reference evidence="12" key="1">
    <citation type="journal article" date="2014" name="Int. J. Syst. Evol. Microbiol.">
        <title>Complete genome sequence of Corynebacterium casei LMG S-19264T (=DSM 44701T), isolated from a smear-ripened cheese.</title>
        <authorList>
            <consortium name="US DOE Joint Genome Institute (JGI-PGF)"/>
            <person name="Walter F."/>
            <person name="Albersmeier A."/>
            <person name="Kalinowski J."/>
            <person name="Ruckert C."/>
        </authorList>
    </citation>
    <scope>NUCLEOTIDE SEQUENCE</scope>
    <source>
        <strain evidence="12">CGMCC 1.15320</strain>
    </source>
</reference>
<evidence type="ECO:0000256" key="7">
    <source>
        <dbReference type="ARBA" id="ARBA00022777"/>
    </source>
</evidence>
<evidence type="ECO:0000256" key="3">
    <source>
        <dbReference type="ARBA" id="ARBA00012438"/>
    </source>
</evidence>
<evidence type="ECO:0000259" key="10">
    <source>
        <dbReference type="PROSITE" id="PS50109"/>
    </source>
</evidence>
<dbReference type="PANTHER" id="PTHR44936">
    <property type="entry name" value="SENSOR PROTEIN CREC"/>
    <property type="match status" value="1"/>
</dbReference>
<evidence type="ECO:0000259" key="11">
    <source>
        <dbReference type="PROSITE" id="PS50885"/>
    </source>
</evidence>
<name>A0A916RYS9_9HYPH</name>
<keyword evidence="5" id="KW-0808">Transferase</keyword>
<gene>
    <name evidence="12" type="ORF">GCM10011385_30140</name>
</gene>
<dbReference type="InterPro" id="IPR036890">
    <property type="entry name" value="HATPase_C_sf"/>
</dbReference>
<feature type="transmembrane region" description="Helical" evidence="9">
    <location>
        <begin position="175"/>
        <end position="194"/>
    </location>
</feature>
<keyword evidence="9" id="KW-0812">Transmembrane</keyword>
<dbReference type="InterPro" id="IPR005467">
    <property type="entry name" value="His_kinase_dom"/>
</dbReference>
<comment type="catalytic activity">
    <reaction evidence="1">
        <text>ATP + protein L-histidine = ADP + protein N-phospho-L-histidine.</text>
        <dbReference type="EC" id="2.7.13.3"/>
    </reaction>
</comment>
<evidence type="ECO:0000313" key="12">
    <source>
        <dbReference type="EMBL" id="GGA74118.1"/>
    </source>
</evidence>
<keyword evidence="13" id="KW-1185">Reference proteome</keyword>
<feature type="transmembrane region" description="Helical" evidence="9">
    <location>
        <begin position="25"/>
        <end position="48"/>
    </location>
</feature>
<dbReference type="Pfam" id="PF02518">
    <property type="entry name" value="HATPase_c"/>
    <property type="match status" value="1"/>
</dbReference>
<keyword evidence="7" id="KW-0418">Kinase</keyword>
<proteinExistence type="predicted"/>
<dbReference type="Gene3D" id="6.10.340.10">
    <property type="match status" value="1"/>
</dbReference>
<dbReference type="AlphaFoldDB" id="A0A916RYS9"/>
<sequence length="494" mass="53800">MLKSAQVSDGHDREVPLTRGLSTKLLFLTILFVLAAELLIAIPSIANFSRGWMEGRLRTAAAVAVAVIESGPGNLSMQGSNRVLMAAGTRAIAVRDEGVSRMLVVSQVPPAVDQHIDLDTIGLTGSIRQAFDTLLFGGKRVLRIFGRIDDSNTQYEIVLADWGLRAALLDYSRNIALLSLGLSLFTAMLVFYAINRIMIRPVRRMTRSMLAFGEAPDDATRIIQADTKRDDELGIAERELAEMQKALHRTLGERRRLADLGLAVSKINHDMRNMLAAAQLISDRLAEVNDPSVQSLVPRLLRTLDRAVAYSEGVLAYGRTQEPPPRLRRLKLQELVDDVMSTMALAERSGIELINAVPAGFEIDADSDQLFRVLFNLARNAVQAMSGENESVLVKRLTISAEHDGASVRVRVTDTGPGLPERARQNLFTAFHGAAKSGGTGLGLAISQELVRAHGGEIRLVESGNGRTVFDIRLPANLSDTESSSGRGRQHVSS</sequence>
<dbReference type="Gene3D" id="3.30.565.10">
    <property type="entry name" value="Histidine kinase-like ATPase, C-terminal domain"/>
    <property type="match status" value="1"/>
</dbReference>
<evidence type="ECO:0000256" key="9">
    <source>
        <dbReference type="SAM" id="Phobius"/>
    </source>
</evidence>
<dbReference type="InterPro" id="IPR004358">
    <property type="entry name" value="Sig_transdc_His_kin-like_C"/>
</dbReference>
<evidence type="ECO:0000256" key="1">
    <source>
        <dbReference type="ARBA" id="ARBA00000085"/>
    </source>
</evidence>
<dbReference type="GO" id="GO:0016020">
    <property type="term" value="C:membrane"/>
    <property type="evidence" value="ECO:0007669"/>
    <property type="project" value="UniProtKB-SubCell"/>
</dbReference>
<dbReference type="SMART" id="SM00387">
    <property type="entry name" value="HATPase_c"/>
    <property type="match status" value="1"/>
</dbReference>
<evidence type="ECO:0000313" key="13">
    <source>
        <dbReference type="Proteomes" id="UP000636264"/>
    </source>
</evidence>
<dbReference type="Proteomes" id="UP000636264">
    <property type="component" value="Unassembled WGS sequence"/>
</dbReference>
<dbReference type="EC" id="2.7.13.3" evidence="3"/>
<dbReference type="PROSITE" id="PS50885">
    <property type="entry name" value="HAMP"/>
    <property type="match status" value="1"/>
</dbReference>
<reference evidence="12" key="2">
    <citation type="submission" date="2020-09" db="EMBL/GenBank/DDBJ databases">
        <authorList>
            <person name="Sun Q."/>
            <person name="Zhou Y."/>
        </authorList>
    </citation>
    <scope>NUCLEOTIDE SEQUENCE</scope>
    <source>
        <strain evidence="12">CGMCC 1.15320</strain>
    </source>
</reference>